<evidence type="ECO:0000313" key="7">
    <source>
        <dbReference type="EMBL" id="ABO98369.1"/>
    </source>
</evidence>
<dbReference type="SUPFAM" id="SSF53474">
    <property type="entry name" value="alpha/beta-Hydrolases"/>
    <property type="match status" value="1"/>
</dbReference>
<dbReference type="KEGG" id="olu:OSTLU_26020"/>
<dbReference type="OMA" id="QVCTEYA"/>
<reference evidence="7 8" key="1">
    <citation type="journal article" date="2007" name="Proc. Natl. Acad. Sci. U.S.A.">
        <title>The tiny eukaryote Ostreococcus provides genomic insights into the paradox of plankton speciation.</title>
        <authorList>
            <person name="Palenik B."/>
            <person name="Grimwood J."/>
            <person name="Aerts A."/>
            <person name="Rouze P."/>
            <person name="Salamov A."/>
            <person name="Putnam N."/>
            <person name="Dupont C."/>
            <person name="Jorgensen R."/>
            <person name="Derelle E."/>
            <person name="Rombauts S."/>
            <person name="Zhou K."/>
            <person name="Otillar R."/>
            <person name="Merchant S.S."/>
            <person name="Podell S."/>
            <person name="Gaasterland T."/>
            <person name="Napoli C."/>
            <person name="Gendler K."/>
            <person name="Manuell A."/>
            <person name="Tai V."/>
            <person name="Vallon O."/>
            <person name="Piganeau G."/>
            <person name="Jancek S."/>
            <person name="Heijde M."/>
            <person name="Jabbari K."/>
            <person name="Bowler C."/>
            <person name="Lohr M."/>
            <person name="Robbens S."/>
            <person name="Werner G."/>
            <person name="Dubchak I."/>
            <person name="Pazour G.J."/>
            <person name="Ren Q."/>
            <person name="Paulsen I."/>
            <person name="Delwiche C."/>
            <person name="Schmutz J."/>
            <person name="Rokhsar D."/>
            <person name="Van de Peer Y."/>
            <person name="Moreau H."/>
            <person name="Grigoriev I.V."/>
        </authorList>
    </citation>
    <scope>NUCLEOTIDE SEQUENCE [LARGE SCALE GENOMIC DNA]</scope>
    <source>
        <strain evidence="7 8">CCE9901</strain>
    </source>
</reference>
<organism evidence="7 8">
    <name type="scientific">Ostreococcus lucimarinus (strain CCE9901)</name>
    <dbReference type="NCBI Taxonomy" id="436017"/>
    <lineage>
        <taxon>Eukaryota</taxon>
        <taxon>Viridiplantae</taxon>
        <taxon>Chlorophyta</taxon>
        <taxon>Mamiellophyceae</taxon>
        <taxon>Mamiellales</taxon>
        <taxon>Bathycoccaceae</taxon>
        <taxon>Ostreococcus</taxon>
    </lineage>
</organism>
<dbReference type="InterPro" id="IPR008758">
    <property type="entry name" value="Peptidase_S28"/>
</dbReference>
<dbReference type="InterPro" id="IPR042269">
    <property type="entry name" value="Ser_carbopepase_S28_SKS"/>
</dbReference>
<dbReference type="GeneID" id="5004216"/>
<dbReference type="RefSeq" id="XP_001420076.1">
    <property type="nucleotide sequence ID" value="XM_001420039.1"/>
</dbReference>
<proteinExistence type="inferred from homology"/>
<dbReference type="PANTHER" id="PTHR11010">
    <property type="entry name" value="PROTEASE S28 PRO-X CARBOXYPEPTIDASE-RELATED"/>
    <property type="match status" value="1"/>
</dbReference>
<feature type="signal peptide" evidence="6">
    <location>
        <begin position="1"/>
        <end position="20"/>
    </location>
</feature>
<dbReference type="ESTHER" id="ostlu-a4s3d7">
    <property type="family name" value="Prolylcarboxypeptidase"/>
</dbReference>
<dbReference type="Gene3D" id="3.40.50.1820">
    <property type="entry name" value="alpha/beta hydrolase"/>
    <property type="match status" value="1"/>
</dbReference>
<dbReference type="Proteomes" id="UP000001568">
    <property type="component" value="Chromosome 10"/>
</dbReference>
<evidence type="ECO:0000256" key="2">
    <source>
        <dbReference type="ARBA" id="ARBA00022670"/>
    </source>
</evidence>
<dbReference type="GO" id="GO:0070008">
    <property type="term" value="F:serine-type exopeptidase activity"/>
    <property type="evidence" value="ECO:0007669"/>
    <property type="project" value="InterPro"/>
</dbReference>
<keyword evidence="4" id="KW-0378">Hydrolase</keyword>
<dbReference type="OrthoDB" id="2130629at2759"/>
<dbReference type="AlphaFoldDB" id="A4S3D7"/>
<comment type="similarity">
    <text evidence="1">Belongs to the peptidase S28 family.</text>
</comment>
<keyword evidence="5" id="KW-0325">Glycoprotein</keyword>
<evidence type="ECO:0000313" key="8">
    <source>
        <dbReference type="Proteomes" id="UP000001568"/>
    </source>
</evidence>
<accession>A4S3D7</accession>
<gene>
    <name evidence="7" type="ORF">OSTLU_26020</name>
</gene>
<sequence>MRVVAALSLALALSAASCDAISVNARWRVDALRARAIRRGIGGGHDASARTSIGAHERWFAEQRLDHFDNALNASWTQRYFVNDAYASAERGAPVFVCVGGEGPALDVDVAVDGGEHCAIATALAKKHRGLFFALEHRFYGKSQPTGDLSVESLRFLSSAQALEDLVTFTRFAAAAYGLEIEPRNDGRKYSKVIAFGGSYPGMLAAWSRVKFPHVFHAAVASSAPVRAQIDMRGYYEVVGDALREKDVGGSDACYTAVENAFTVRLNEALKTSSGRRALEKQFNVCGDEALDGVGARDDFADVLRAMFPAQNNDPSCLADDDSCFNIAKACTIMTSHGEDKLAALAAHVAAVFRGECVSLDSEAYMRELKSEIPNPKGEGERQWTWQTCTEFAFFQTCEKSSKCPFKLDPPTMPLEAYHKICADVFGVSAEQTRLAVERSNARYGSITPGGTRIMFPSGSIDPWIANSFVSDTFAPRFEPALIVKGASHHAWTHPPKDTDTDALVEARAIIVGQVEKWLNEGPMVGRRNDARLRVAEA</sequence>
<keyword evidence="3 6" id="KW-0732">Signal</keyword>
<evidence type="ECO:0000256" key="4">
    <source>
        <dbReference type="ARBA" id="ARBA00022801"/>
    </source>
</evidence>
<dbReference type="GO" id="GO:0006508">
    <property type="term" value="P:proteolysis"/>
    <property type="evidence" value="ECO:0007669"/>
    <property type="project" value="UniProtKB-KW"/>
</dbReference>
<dbReference type="PANTHER" id="PTHR11010:SF11">
    <property type="entry name" value="THYMUS-SPECIFIC SERINE PROTEASE"/>
    <property type="match status" value="1"/>
</dbReference>
<name>A4S3D7_OSTLU</name>
<evidence type="ECO:0000256" key="1">
    <source>
        <dbReference type="ARBA" id="ARBA00011079"/>
    </source>
</evidence>
<dbReference type="eggNOG" id="KOG2182">
    <property type="taxonomic scope" value="Eukaryota"/>
</dbReference>
<dbReference type="Pfam" id="PF05577">
    <property type="entry name" value="Peptidase_S28"/>
    <property type="match status" value="1"/>
</dbReference>
<evidence type="ECO:0000256" key="5">
    <source>
        <dbReference type="ARBA" id="ARBA00023180"/>
    </source>
</evidence>
<protein>
    <submittedName>
        <fullName evidence="7">Uncharacterized protein</fullName>
    </submittedName>
</protein>
<dbReference type="Gene3D" id="1.20.120.980">
    <property type="entry name" value="Serine carboxypeptidase S28, SKS domain"/>
    <property type="match status" value="1"/>
</dbReference>
<dbReference type="HOGENOM" id="CLU_020959_3_1_1"/>
<evidence type="ECO:0000256" key="6">
    <source>
        <dbReference type="SAM" id="SignalP"/>
    </source>
</evidence>
<dbReference type="EMBL" id="CP000590">
    <property type="protein sequence ID" value="ABO98369.1"/>
    <property type="molecule type" value="Genomic_DNA"/>
</dbReference>
<feature type="chain" id="PRO_5002673157" evidence="6">
    <location>
        <begin position="21"/>
        <end position="538"/>
    </location>
</feature>
<dbReference type="InterPro" id="IPR029058">
    <property type="entry name" value="AB_hydrolase_fold"/>
</dbReference>
<keyword evidence="2" id="KW-0645">Protease</keyword>
<dbReference type="GO" id="GO:0008239">
    <property type="term" value="F:dipeptidyl-peptidase activity"/>
    <property type="evidence" value="ECO:0007669"/>
    <property type="project" value="TreeGrafter"/>
</dbReference>
<keyword evidence="8" id="KW-1185">Reference proteome</keyword>
<dbReference type="Gramene" id="ABO98369">
    <property type="protein sequence ID" value="ABO98369"/>
    <property type="gene ID" value="OSTLU_26020"/>
</dbReference>
<dbReference type="PROSITE" id="PS51257">
    <property type="entry name" value="PROKAR_LIPOPROTEIN"/>
    <property type="match status" value="1"/>
</dbReference>
<evidence type="ECO:0000256" key="3">
    <source>
        <dbReference type="ARBA" id="ARBA00022729"/>
    </source>
</evidence>